<protein>
    <submittedName>
        <fullName evidence="7">Transcription initiation protein SPT3-like</fullName>
    </submittedName>
</protein>
<dbReference type="Pfam" id="PF02269">
    <property type="entry name" value="TFIID-18kDa"/>
    <property type="match status" value="1"/>
</dbReference>
<dbReference type="SUPFAM" id="SSF47113">
    <property type="entry name" value="Histone-fold"/>
    <property type="match status" value="1"/>
</dbReference>
<gene>
    <name evidence="7" type="ORF">RR46_10170</name>
</gene>
<dbReference type="STRING" id="66420.A0A194PZU6"/>
<organism evidence="7 8">
    <name type="scientific">Papilio xuthus</name>
    <name type="common">Asian swallowtail butterfly</name>
    <dbReference type="NCBI Taxonomy" id="66420"/>
    <lineage>
        <taxon>Eukaryota</taxon>
        <taxon>Metazoa</taxon>
        <taxon>Ecdysozoa</taxon>
        <taxon>Arthropoda</taxon>
        <taxon>Hexapoda</taxon>
        <taxon>Insecta</taxon>
        <taxon>Pterygota</taxon>
        <taxon>Neoptera</taxon>
        <taxon>Endopterygota</taxon>
        <taxon>Lepidoptera</taxon>
        <taxon>Glossata</taxon>
        <taxon>Ditrysia</taxon>
        <taxon>Papilionoidea</taxon>
        <taxon>Papilionidae</taxon>
        <taxon>Papilioninae</taxon>
        <taxon>Papilio</taxon>
    </lineage>
</organism>
<dbReference type="InterPro" id="IPR003195">
    <property type="entry name" value="TFIID_TAF13"/>
</dbReference>
<keyword evidence="2" id="KW-0805">Transcription regulation</keyword>
<dbReference type="Proteomes" id="UP000053268">
    <property type="component" value="Unassembled WGS sequence"/>
</dbReference>
<evidence type="ECO:0000256" key="3">
    <source>
        <dbReference type="ARBA" id="ARBA00023159"/>
    </source>
</evidence>
<evidence type="ECO:0000256" key="2">
    <source>
        <dbReference type="ARBA" id="ARBA00023015"/>
    </source>
</evidence>
<keyword evidence="8" id="KW-1185">Reference proteome</keyword>
<dbReference type="GO" id="GO:0046982">
    <property type="term" value="F:protein heterodimerization activity"/>
    <property type="evidence" value="ECO:0007669"/>
    <property type="project" value="InterPro"/>
</dbReference>
<keyword evidence="5" id="KW-0539">Nucleus</keyword>
<reference evidence="7 8" key="1">
    <citation type="journal article" date="2015" name="Nat. Commun.">
        <title>Outbred genome sequencing and CRISPR/Cas9 gene editing in butterflies.</title>
        <authorList>
            <person name="Li X."/>
            <person name="Fan D."/>
            <person name="Zhang W."/>
            <person name="Liu G."/>
            <person name="Zhang L."/>
            <person name="Zhao L."/>
            <person name="Fang X."/>
            <person name="Chen L."/>
            <person name="Dong Y."/>
            <person name="Chen Y."/>
            <person name="Ding Y."/>
            <person name="Zhao R."/>
            <person name="Feng M."/>
            <person name="Zhu Y."/>
            <person name="Feng Y."/>
            <person name="Jiang X."/>
            <person name="Zhu D."/>
            <person name="Xiang H."/>
            <person name="Feng X."/>
            <person name="Li S."/>
            <person name="Wang J."/>
            <person name="Zhang G."/>
            <person name="Kronforst M.R."/>
            <person name="Wang W."/>
        </authorList>
    </citation>
    <scope>NUCLEOTIDE SEQUENCE [LARGE SCALE GENOMIC DNA]</scope>
    <source>
        <strain evidence="7">Ya'a_city_454_Px</strain>
        <tissue evidence="7">Whole body</tissue>
    </source>
</reference>
<comment type="subcellular location">
    <subcellularLocation>
        <location evidence="1">Nucleus</location>
    </subcellularLocation>
</comment>
<dbReference type="AlphaFoldDB" id="A0A194PZU6"/>
<evidence type="ECO:0000256" key="5">
    <source>
        <dbReference type="ARBA" id="ARBA00023242"/>
    </source>
</evidence>
<accession>A0A194PZU6</accession>
<evidence type="ECO:0000256" key="6">
    <source>
        <dbReference type="ARBA" id="ARBA00061274"/>
    </source>
</evidence>
<dbReference type="GO" id="GO:0006366">
    <property type="term" value="P:transcription by RNA polymerase II"/>
    <property type="evidence" value="ECO:0007669"/>
    <property type="project" value="InterPro"/>
</dbReference>
<proteinExistence type="inferred from homology"/>
<dbReference type="PANTHER" id="PTHR11380">
    <property type="entry name" value="TRANSCRIPTION INITIATION FACTOR TFIID/SUPT3-RELATED"/>
    <property type="match status" value="1"/>
</dbReference>
<sequence>MVSYFTVDSISEVTNFQKEISNMMHGLGDNPNPNAATVVLVESIVLNQLRSMLQEAFNLSMNRGAKVITNYEIIYLMRKNKLKMKRLYDYQKKLDHIDKTRQGT</sequence>
<keyword evidence="3" id="KW-0010">Activator</keyword>
<name>A0A194PZU6_PAPXU</name>
<keyword evidence="4" id="KW-0804">Transcription</keyword>
<dbReference type="FunFam" id="1.10.20.10:FF:000023">
    <property type="entry name" value="transcription initiation protein SPT3 homolog"/>
    <property type="match status" value="1"/>
</dbReference>
<dbReference type="InterPro" id="IPR009072">
    <property type="entry name" value="Histone-fold"/>
</dbReference>
<dbReference type="CDD" id="cd07978">
    <property type="entry name" value="HFD_TAF13"/>
    <property type="match status" value="1"/>
</dbReference>
<dbReference type="Gene3D" id="1.10.20.10">
    <property type="entry name" value="Histone, subunit A"/>
    <property type="match status" value="1"/>
</dbReference>
<dbReference type="PANTHER" id="PTHR11380:SF16">
    <property type="entry name" value="TRANSCRIPTION INITIATION PROTEIN SPT3 HOMOLOG"/>
    <property type="match status" value="1"/>
</dbReference>
<dbReference type="GO" id="GO:0000124">
    <property type="term" value="C:SAGA complex"/>
    <property type="evidence" value="ECO:0007669"/>
    <property type="project" value="UniProtKB-ARBA"/>
</dbReference>
<comment type="similarity">
    <text evidence="6">Belongs to the SPT3 family.</text>
</comment>
<dbReference type="GO" id="GO:0006357">
    <property type="term" value="P:regulation of transcription by RNA polymerase II"/>
    <property type="evidence" value="ECO:0007669"/>
    <property type="project" value="UniProtKB-ARBA"/>
</dbReference>
<dbReference type="GO" id="GO:0005634">
    <property type="term" value="C:nucleus"/>
    <property type="evidence" value="ECO:0007669"/>
    <property type="project" value="UniProtKB-SubCell"/>
</dbReference>
<evidence type="ECO:0000256" key="4">
    <source>
        <dbReference type="ARBA" id="ARBA00023163"/>
    </source>
</evidence>
<evidence type="ECO:0000256" key="1">
    <source>
        <dbReference type="ARBA" id="ARBA00004123"/>
    </source>
</evidence>
<evidence type="ECO:0000313" key="7">
    <source>
        <dbReference type="EMBL" id="KPI98852.1"/>
    </source>
</evidence>
<dbReference type="GO" id="GO:0003713">
    <property type="term" value="F:transcription coactivator activity"/>
    <property type="evidence" value="ECO:0007669"/>
    <property type="project" value="TreeGrafter"/>
</dbReference>
<evidence type="ECO:0000313" key="8">
    <source>
        <dbReference type="Proteomes" id="UP000053268"/>
    </source>
</evidence>
<dbReference type="EMBL" id="KQ459582">
    <property type="protein sequence ID" value="KPI98852.1"/>
    <property type="molecule type" value="Genomic_DNA"/>
</dbReference>